<comment type="caution">
    <text evidence="1">The sequence shown here is derived from an EMBL/GenBank/DDBJ whole genome shotgun (WGS) entry which is preliminary data.</text>
</comment>
<protein>
    <submittedName>
        <fullName evidence="1">Uncharacterized protein</fullName>
    </submittedName>
</protein>
<name>A0A8S9YS96_9TREM</name>
<gene>
    <name evidence="1" type="ORF">EG68_07427</name>
</gene>
<dbReference type="EMBL" id="JTDE01003544">
    <property type="protein sequence ID" value="KAF7255933.1"/>
    <property type="molecule type" value="Genomic_DNA"/>
</dbReference>
<evidence type="ECO:0000313" key="2">
    <source>
        <dbReference type="Proteomes" id="UP000822476"/>
    </source>
</evidence>
<proteinExistence type="predicted"/>
<reference evidence="1" key="1">
    <citation type="submission" date="2019-07" db="EMBL/GenBank/DDBJ databases">
        <title>Annotation for the trematode Paragonimus miyazaki's.</title>
        <authorList>
            <person name="Choi Y.-J."/>
        </authorList>
    </citation>
    <scope>NUCLEOTIDE SEQUENCE</scope>
    <source>
        <strain evidence="1">Japan</strain>
    </source>
</reference>
<dbReference type="AlphaFoldDB" id="A0A8S9YS96"/>
<keyword evidence="2" id="KW-1185">Reference proteome</keyword>
<evidence type="ECO:0000313" key="1">
    <source>
        <dbReference type="EMBL" id="KAF7255933.1"/>
    </source>
</evidence>
<organism evidence="1 2">
    <name type="scientific">Paragonimus skrjabini miyazakii</name>
    <dbReference type="NCBI Taxonomy" id="59628"/>
    <lineage>
        <taxon>Eukaryota</taxon>
        <taxon>Metazoa</taxon>
        <taxon>Spiralia</taxon>
        <taxon>Lophotrochozoa</taxon>
        <taxon>Platyhelminthes</taxon>
        <taxon>Trematoda</taxon>
        <taxon>Digenea</taxon>
        <taxon>Plagiorchiida</taxon>
        <taxon>Troglotremata</taxon>
        <taxon>Troglotrematidae</taxon>
        <taxon>Paragonimus</taxon>
    </lineage>
</organism>
<accession>A0A8S9YS96</accession>
<dbReference type="Proteomes" id="UP000822476">
    <property type="component" value="Unassembled WGS sequence"/>
</dbReference>
<sequence length="67" mass="6992">MCSFAERLAATQIIDGCGGYQQIVGAQLSKGPCLLKHIFALHSPSVPLSLSKPCAGQTGQLLVDQHG</sequence>